<dbReference type="GO" id="GO:0005829">
    <property type="term" value="C:cytosol"/>
    <property type="evidence" value="ECO:0007669"/>
    <property type="project" value="TreeGrafter"/>
</dbReference>
<proteinExistence type="predicted"/>
<keyword evidence="2" id="KW-1185">Reference proteome</keyword>
<keyword evidence="1" id="KW-0315">Glutamine amidotransferase</keyword>
<dbReference type="STRING" id="571932.SAMN05421743_102256"/>
<organism evidence="1 2">
    <name type="scientific">Thalassobacillus cyri</name>
    <dbReference type="NCBI Taxonomy" id="571932"/>
    <lineage>
        <taxon>Bacteria</taxon>
        <taxon>Bacillati</taxon>
        <taxon>Bacillota</taxon>
        <taxon>Bacilli</taxon>
        <taxon>Bacillales</taxon>
        <taxon>Bacillaceae</taxon>
        <taxon>Thalassobacillus</taxon>
    </lineage>
</organism>
<dbReference type="Proteomes" id="UP000198584">
    <property type="component" value="Unassembled WGS sequence"/>
</dbReference>
<dbReference type="PANTHER" id="PTHR43235">
    <property type="entry name" value="GLUTAMINE AMIDOTRANSFERASE PB2B2.05-RELATED"/>
    <property type="match status" value="1"/>
</dbReference>
<name>A0A1H3XVL0_9BACI</name>
<dbReference type="SUPFAM" id="SSF52317">
    <property type="entry name" value="Class I glutamine amidotransferase-like"/>
    <property type="match status" value="1"/>
</dbReference>
<sequence>MKPWIGVTVHIDEGKEEDLYPRHPLLYVERDYIQALEAHGMHPVLLPVLDSTEEVPAYLAKLDGLLMTGGGYLNLNKPLSASTRLSETGSTRFTYEQVLLKNAVEIGLPVLGVCRGMQMINEVYGGTLQNLKTSHHHQEVMGMEGSVPTHRLTLEESSKLSKMIGNDPLQVNSRHRQVISEIGKGLKPAAWSEDDLFIEAIESDDAKWLMGLQFHPEQLYADEPRWSLLFDSFKDAALQYSHSKTYF</sequence>
<dbReference type="PANTHER" id="PTHR43235:SF1">
    <property type="entry name" value="GLUTAMINE AMIDOTRANSFERASE PB2B2.05-RELATED"/>
    <property type="match status" value="1"/>
</dbReference>
<dbReference type="GO" id="GO:0033969">
    <property type="term" value="F:gamma-glutamyl-gamma-aminobutyrate hydrolase activity"/>
    <property type="evidence" value="ECO:0007669"/>
    <property type="project" value="TreeGrafter"/>
</dbReference>
<dbReference type="Pfam" id="PF07722">
    <property type="entry name" value="Peptidase_C26"/>
    <property type="match status" value="1"/>
</dbReference>
<evidence type="ECO:0000313" key="1">
    <source>
        <dbReference type="EMBL" id="SEA02901.1"/>
    </source>
</evidence>
<dbReference type="Gene3D" id="3.40.50.880">
    <property type="match status" value="1"/>
</dbReference>
<dbReference type="InterPro" id="IPR011697">
    <property type="entry name" value="Peptidase_C26"/>
</dbReference>
<dbReference type="GO" id="GO:0016740">
    <property type="term" value="F:transferase activity"/>
    <property type="evidence" value="ECO:0007669"/>
    <property type="project" value="UniProtKB-KW"/>
</dbReference>
<protein>
    <submittedName>
        <fullName evidence="1">Putative glutamine amidotransferase</fullName>
    </submittedName>
</protein>
<reference evidence="2" key="1">
    <citation type="submission" date="2016-10" db="EMBL/GenBank/DDBJ databases">
        <authorList>
            <person name="Varghese N."/>
            <person name="Submissions S."/>
        </authorList>
    </citation>
    <scope>NUCLEOTIDE SEQUENCE [LARGE SCALE GENOMIC DNA]</scope>
    <source>
        <strain evidence="2">CCM7597</strain>
    </source>
</reference>
<dbReference type="RefSeq" id="WP_093042446.1">
    <property type="nucleotide sequence ID" value="NZ_FNQR01000002.1"/>
</dbReference>
<dbReference type="InterPro" id="IPR044668">
    <property type="entry name" value="PuuD-like"/>
</dbReference>
<dbReference type="CDD" id="cd01745">
    <property type="entry name" value="GATase1_2"/>
    <property type="match status" value="1"/>
</dbReference>
<dbReference type="EMBL" id="FNQR01000002">
    <property type="protein sequence ID" value="SEA02901.1"/>
    <property type="molecule type" value="Genomic_DNA"/>
</dbReference>
<keyword evidence="1" id="KW-0808">Transferase</keyword>
<dbReference type="GO" id="GO:0006598">
    <property type="term" value="P:polyamine catabolic process"/>
    <property type="evidence" value="ECO:0007669"/>
    <property type="project" value="TreeGrafter"/>
</dbReference>
<evidence type="ECO:0000313" key="2">
    <source>
        <dbReference type="Proteomes" id="UP000198584"/>
    </source>
</evidence>
<accession>A0A1H3XVL0</accession>
<dbReference type="AlphaFoldDB" id="A0A1H3XVL0"/>
<gene>
    <name evidence="1" type="ORF">SAMN05421743_102256</name>
</gene>
<dbReference type="InterPro" id="IPR029062">
    <property type="entry name" value="Class_I_gatase-like"/>
</dbReference>
<dbReference type="OrthoDB" id="9813383at2"/>
<dbReference type="PROSITE" id="PS51273">
    <property type="entry name" value="GATASE_TYPE_1"/>
    <property type="match status" value="1"/>
</dbReference>